<evidence type="ECO:0000256" key="1">
    <source>
        <dbReference type="SAM" id="MobiDB-lite"/>
    </source>
</evidence>
<feature type="region of interest" description="Disordered" evidence="1">
    <location>
        <begin position="16"/>
        <end position="37"/>
    </location>
</feature>
<name>K0RLG7_THAOC</name>
<dbReference type="EMBL" id="AGNL01044521">
    <property type="protein sequence ID" value="EJK49696.1"/>
    <property type="molecule type" value="Genomic_DNA"/>
</dbReference>
<organism evidence="2 3">
    <name type="scientific">Thalassiosira oceanica</name>
    <name type="common">Marine diatom</name>
    <dbReference type="NCBI Taxonomy" id="159749"/>
    <lineage>
        <taxon>Eukaryota</taxon>
        <taxon>Sar</taxon>
        <taxon>Stramenopiles</taxon>
        <taxon>Ochrophyta</taxon>
        <taxon>Bacillariophyta</taxon>
        <taxon>Coscinodiscophyceae</taxon>
        <taxon>Thalassiosirophycidae</taxon>
        <taxon>Thalassiosirales</taxon>
        <taxon>Thalassiosiraceae</taxon>
        <taxon>Thalassiosira</taxon>
    </lineage>
</organism>
<dbReference type="Proteomes" id="UP000266841">
    <property type="component" value="Unassembled WGS sequence"/>
</dbReference>
<keyword evidence="3" id="KW-1185">Reference proteome</keyword>
<protein>
    <submittedName>
        <fullName evidence="2">Uncharacterized protein</fullName>
    </submittedName>
</protein>
<proteinExistence type="predicted"/>
<sequence>MTPVFNLRARHIDQRNSTSGATGVHSNRSDETYSVSSPNEEDKRIRIRYGSKYLAVNHRRYLEEMYFLRAHLSVNHLMLEVLHSDSFLLLFAKEFFRSHIIHHDFDCIDWSSTRGDNYDADDVEHGNHIDIVDGVIYDLRTNLIRRRPTLIRDLMVHQVKISDIGTWHGHLFQAMHEALIQKRELCPSMTIQAFIFEHWKFAQGHRKSTKTKNRVSIEERCKDDNFQTYLGLNELPRLEDGSIDLASLPLSEHNTGMYELLTASAWKNVTVVIWERIVHESESSDEFDVFRYSTGYDAREGEYSRTLVHIAYDGNPRKWSVLQIEPYQANY</sequence>
<accession>K0RLG7</accession>
<evidence type="ECO:0000313" key="2">
    <source>
        <dbReference type="EMBL" id="EJK49696.1"/>
    </source>
</evidence>
<evidence type="ECO:0000313" key="3">
    <source>
        <dbReference type="Proteomes" id="UP000266841"/>
    </source>
</evidence>
<reference evidence="2 3" key="1">
    <citation type="journal article" date="2012" name="Genome Biol.">
        <title>Genome and low-iron response of an oceanic diatom adapted to chronic iron limitation.</title>
        <authorList>
            <person name="Lommer M."/>
            <person name="Specht M."/>
            <person name="Roy A.S."/>
            <person name="Kraemer L."/>
            <person name="Andreson R."/>
            <person name="Gutowska M.A."/>
            <person name="Wolf J."/>
            <person name="Bergner S.V."/>
            <person name="Schilhabel M.B."/>
            <person name="Klostermeier U.C."/>
            <person name="Beiko R.G."/>
            <person name="Rosenstiel P."/>
            <person name="Hippler M."/>
            <person name="Laroche J."/>
        </authorList>
    </citation>
    <scope>NUCLEOTIDE SEQUENCE [LARGE SCALE GENOMIC DNA]</scope>
    <source>
        <strain evidence="2 3">CCMP1005</strain>
    </source>
</reference>
<dbReference type="AlphaFoldDB" id="K0RLG7"/>
<gene>
    <name evidence="2" type="ORF">THAOC_31399</name>
</gene>
<comment type="caution">
    <text evidence="2">The sequence shown here is derived from an EMBL/GenBank/DDBJ whole genome shotgun (WGS) entry which is preliminary data.</text>
</comment>